<evidence type="ECO:0000313" key="3">
    <source>
        <dbReference type="EMBL" id="KAJ3602629.1"/>
    </source>
</evidence>
<evidence type="ECO:0000313" key="4">
    <source>
        <dbReference type="Proteomes" id="UP001148018"/>
    </source>
</evidence>
<evidence type="ECO:0000259" key="2">
    <source>
        <dbReference type="PROSITE" id="PS50186"/>
    </source>
</evidence>
<dbReference type="InterPro" id="IPR036390">
    <property type="entry name" value="WH_DNA-bd_sf"/>
</dbReference>
<dbReference type="SUPFAM" id="SSF50156">
    <property type="entry name" value="PDZ domain-like"/>
    <property type="match status" value="1"/>
</dbReference>
<dbReference type="Gene3D" id="1.10.10.10">
    <property type="entry name" value="Winged helix-like DNA-binding domain superfamily/Winged helix DNA-binding domain"/>
    <property type="match status" value="2"/>
</dbReference>
<keyword evidence="4" id="KW-1185">Reference proteome</keyword>
<dbReference type="OrthoDB" id="39497at2759"/>
<feature type="domain" description="DEP" evidence="2">
    <location>
        <begin position="149"/>
        <end position="217"/>
    </location>
</feature>
<dbReference type="GO" id="GO:0005886">
    <property type="term" value="C:plasma membrane"/>
    <property type="evidence" value="ECO:0007669"/>
    <property type="project" value="TreeGrafter"/>
</dbReference>
<feature type="domain" description="DEP" evidence="2">
    <location>
        <begin position="42"/>
        <end position="117"/>
    </location>
</feature>
<dbReference type="SMART" id="SM00049">
    <property type="entry name" value="DEP"/>
    <property type="match status" value="2"/>
</dbReference>
<dbReference type="GO" id="GO:0023051">
    <property type="term" value="P:regulation of signaling"/>
    <property type="evidence" value="ECO:0007669"/>
    <property type="project" value="TreeGrafter"/>
</dbReference>
<protein>
    <submittedName>
        <fullName evidence="3">Uncharacterized protein</fullName>
    </submittedName>
</protein>
<dbReference type="GO" id="GO:0005096">
    <property type="term" value="F:GTPase activator activity"/>
    <property type="evidence" value="ECO:0007669"/>
    <property type="project" value="TreeGrafter"/>
</dbReference>
<sequence>MDPVSSNRRNTMIRLHKAEVMIAGEQLRYGGKGGGGGDQLRLHDGKLIKERRYHLRTYPNCFVAQELTGWLVAHKEAPDRATAICLMQHLMDHDMVHHVCDKRPVFKDAKLLYRFRKDDGTFPFNTEVKVFMLGQRLYEHLMVAKDSVLQQREKHGVIYQRCFPGCQLIDWLLQNAEVEGRKQGAELCRALQEHGILQHVLKKHNFFDSGLLYQFSINFRRRRRLSELLHDDEPDKERLKRVLTVIGDALGWGFVVRGMAPCYVQAVDPGSPAAAGGVKIRQFMCQVNGQCVLHLDYRTVSRLVMTGPRTVVLEVMEPLE</sequence>
<dbReference type="PANTHER" id="PTHR22829:SF7">
    <property type="entry name" value="DEP DOMAIN-CONTAINING MTOR-INTERACTING PROTEIN"/>
    <property type="match status" value="1"/>
</dbReference>
<gene>
    <name evidence="3" type="ORF">NHX12_030378</name>
</gene>
<comment type="caution">
    <text evidence="3">The sequence shown here is derived from an EMBL/GenBank/DDBJ whole genome shotgun (WGS) entry which is preliminary data.</text>
</comment>
<dbReference type="Proteomes" id="UP001148018">
    <property type="component" value="Unassembled WGS sequence"/>
</dbReference>
<accession>A0A9Q0E823</accession>
<dbReference type="PROSITE" id="PS50106">
    <property type="entry name" value="PDZ"/>
    <property type="match status" value="1"/>
</dbReference>
<dbReference type="InterPro" id="IPR001478">
    <property type="entry name" value="PDZ"/>
</dbReference>
<proteinExistence type="predicted"/>
<organism evidence="3 4">
    <name type="scientific">Muraenolepis orangiensis</name>
    <name type="common">Patagonian moray cod</name>
    <dbReference type="NCBI Taxonomy" id="630683"/>
    <lineage>
        <taxon>Eukaryota</taxon>
        <taxon>Metazoa</taxon>
        <taxon>Chordata</taxon>
        <taxon>Craniata</taxon>
        <taxon>Vertebrata</taxon>
        <taxon>Euteleostomi</taxon>
        <taxon>Actinopterygii</taxon>
        <taxon>Neopterygii</taxon>
        <taxon>Teleostei</taxon>
        <taxon>Neoteleostei</taxon>
        <taxon>Acanthomorphata</taxon>
        <taxon>Zeiogadaria</taxon>
        <taxon>Gadariae</taxon>
        <taxon>Gadiformes</taxon>
        <taxon>Muraenolepidoidei</taxon>
        <taxon>Muraenolepididae</taxon>
        <taxon>Muraenolepis</taxon>
    </lineage>
</organism>
<dbReference type="InterPro" id="IPR036034">
    <property type="entry name" value="PDZ_sf"/>
</dbReference>
<dbReference type="SMART" id="SM00228">
    <property type="entry name" value="PDZ"/>
    <property type="match status" value="1"/>
</dbReference>
<dbReference type="InterPro" id="IPR000591">
    <property type="entry name" value="DEP_dom"/>
</dbReference>
<dbReference type="GO" id="GO:0007186">
    <property type="term" value="P:G protein-coupled receptor signaling pathway"/>
    <property type="evidence" value="ECO:0007669"/>
    <property type="project" value="TreeGrafter"/>
</dbReference>
<evidence type="ECO:0000259" key="1">
    <source>
        <dbReference type="PROSITE" id="PS50106"/>
    </source>
</evidence>
<reference evidence="3" key="1">
    <citation type="submission" date="2022-07" db="EMBL/GenBank/DDBJ databases">
        <title>Chromosome-level genome of Muraenolepis orangiensis.</title>
        <authorList>
            <person name="Kim J."/>
        </authorList>
    </citation>
    <scope>NUCLEOTIDE SEQUENCE</scope>
    <source>
        <strain evidence="3">KU_S4_2022</strain>
        <tissue evidence="3">Muscle</tissue>
    </source>
</reference>
<dbReference type="InterPro" id="IPR036388">
    <property type="entry name" value="WH-like_DNA-bd_sf"/>
</dbReference>
<dbReference type="InterPro" id="IPR041489">
    <property type="entry name" value="PDZ_6"/>
</dbReference>
<dbReference type="PROSITE" id="PS50186">
    <property type="entry name" value="DEP"/>
    <property type="match status" value="2"/>
</dbReference>
<dbReference type="Pfam" id="PF17820">
    <property type="entry name" value="PDZ_6"/>
    <property type="match status" value="1"/>
</dbReference>
<dbReference type="GO" id="GO:0005085">
    <property type="term" value="F:guanyl-nucleotide exchange factor activity"/>
    <property type="evidence" value="ECO:0007669"/>
    <property type="project" value="TreeGrafter"/>
</dbReference>
<dbReference type="InterPro" id="IPR051832">
    <property type="entry name" value="mTOR-Rac_regulators"/>
</dbReference>
<dbReference type="SUPFAM" id="SSF46785">
    <property type="entry name" value="Winged helix' DNA-binding domain"/>
    <property type="match status" value="2"/>
</dbReference>
<feature type="domain" description="PDZ" evidence="1">
    <location>
        <begin position="242"/>
        <end position="319"/>
    </location>
</feature>
<dbReference type="GO" id="GO:0035556">
    <property type="term" value="P:intracellular signal transduction"/>
    <property type="evidence" value="ECO:0007669"/>
    <property type="project" value="InterPro"/>
</dbReference>
<dbReference type="Pfam" id="PF00610">
    <property type="entry name" value="DEP"/>
    <property type="match status" value="2"/>
</dbReference>
<dbReference type="EMBL" id="JANIIK010000046">
    <property type="protein sequence ID" value="KAJ3602629.1"/>
    <property type="molecule type" value="Genomic_DNA"/>
</dbReference>
<dbReference type="AlphaFoldDB" id="A0A9Q0E823"/>
<dbReference type="PANTHER" id="PTHR22829">
    <property type="entry name" value="DEP DOMAIN PROTEIN"/>
    <property type="match status" value="1"/>
</dbReference>
<name>A0A9Q0E823_9TELE</name>
<dbReference type="Gene3D" id="2.30.42.10">
    <property type="match status" value="1"/>
</dbReference>